<dbReference type="AlphaFoldDB" id="A0A160VCD0"/>
<evidence type="ECO:0000313" key="1">
    <source>
        <dbReference type="EMBL" id="CUV05613.1"/>
    </source>
</evidence>
<accession>A0A160VCD0</accession>
<organism evidence="1">
    <name type="scientific">hydrothermal vent metagenome</name>
    <dbReference type="NCBI Taxonomy" id="652676"/>
    <lineage>
        <taxon>unclassified sequences</taxon>
        <taxon>metagenomes</taxon>
        <taxon>ecological metagenomes</taxon>
    </lineage>
</organism>
<dbReference type="EMBL" id="FAXA01000427">
    <property type="protein sequence ID" value="CUV05613.1"/>
    <property type="molecule type" value="Genomic_DNA"/>
</dbReference>
<proteinExistence type="predicted"/>
<reference evidence="1" key="1">
    <citation type="submission" date="2015-10" db="EMBL/GenBank/DDBJ databases">
        <authorList>
            <person name="Gilbert D.G."/>
        </authorList>
    </citation>
    <scope>NUCLEOTIDE SEQUENCE</scope>
</reference>
<name>A0A160VCD0_9ZZZZ</name>
<protein>
    <submittedName>
        <fullName evidence="1">Uncharacterized protein</fullName>
    </submittedName>
</protein>
<sequence length="61" mass="7050">MAEQQISMEEFKFMADRAGLGMDQVELDHLKPIYELYLGYTAMLHSINLGSEEMVVEFHPD</sequence>
<gene>
    <name evidence="1" type="ORF">MGWOODY_Clf2260</name>
</gene>